<comment type="caution">
    <text evidence="2">The sequence shown here is derived from an EMBL/GenBank/DDBJ whole genome shotgun (WGS) entry which is preliminary data.</text>
</comment>
<evidence type="ECO:0008006" key="4">
    <source>
        <dbReference type="Google" id="ProtNLM"/>
    </source>
</evidence>
<name>A0ABV0JZL2_9CYAN</name>
<accession>A0ABV0JZL2</accession>
<evidence type="ECO:0000313" key="2">
    <source>
        <dbReference type="EMBL" id="MEP0868042.1"/>
    </source>
</evidence>
<gene>
    <name evidence="2" type="ORF">NDI37_26755</name>
</gene>
<dbReference type="PROSITE" id="PS51257">
    <property type="entry name" value="PROKAR_LIPOPROTEIN"/>
    <property type="match status" value="1"/>
</dbReference>
<evidence type="ECO:0000256" key="1">
    <source>
        <dbReference type="SAM" id="SignalP"/>
    </source>
</evidence>
<evidence type="ECO:0000313" key="3">
    <source>
        <dbReference type="Proteomes" id="UP001442494"/>
    </source>
</evidence>
<proteinExistence type="predicted"/>
<keyword evidence="3" id="KW-1185">Reference proteome</keyword>
<dbReference type="Proteomes" id="UP001442494">
    <property type="component" value="Unassembled WGS sequence"/>
</dbReference>
<dbReference type="EMBL" id="JAMPKK010000106">
    <property type="protein sequence ID" value="MEP0868042.1"/>
    <property type="molecule type" value="Genomic_DNA"/>
</dbReference>
<protein>
    <recommendedName>
        <fullName evidence="4">Lipoprotein</fullName>
    </recommendedName>
</protein>
<organism evidence="2 3">
    <name type="scientific">Funiculus sociatus GB2-A5</name>
    <dbReference type="NCBI Taxonomy" id="2933946"/>
    <lineage>
        <taxon>Bacteria</taxon>
        <taxon>Bacillati</taxon>
        <taxon>Cyanobacteriota</taxon>
        <taxon>Cyanophyceae</taxon>
        <taxon>Coleofasciculales</taxon>
        <taxon>Coleofasciculaceae</taxon>
        <taxon>Funiculus</taxon>
    </lineage>
</organism>
<sequence length="221" mass="24245">MINKLSLVALLALSLAACTSTPQSNQSAIANSPTAELPDVQCQGEVPQPVKASLGEFRLAQEADFIPAIRQFQASGNSKQKFTCSIFSADFNQDGLKDYAMLLVSEELGDFRFQMSLNQGDGKFQRDFVKDYKRITKPEAGVIYTSMDFKPAGEKGLAARDYSPLKPGSPEQTTYVEKPAIELWKVSQTDAPPKQLDISSLGYCSEALYFVDGKKTFVVCD</sequence>
<feature type="signal peptide" evidence="1">
    <location>
        <begin position="1"/>
        <end position="19"/>
    </location>
</feature>
<dbReference type="RefSeq" id="WP_190420172.1">
    <property type="nucleotide sequence ID" value="NZ_JAMPKK010000106.1"/>
</dbReference>
<feature type="chain" id="PRO_5047221876" description="Lipoprotein" evidence="1">
    <location>
        <begin position="20"/>
        <end position="221"/>
    </location>
</feature>
<keyword evidence="1" id="KW-0732">Signal</keyword>
<reference evidence="2 3" key="1">
    <citation type="submission" date="2022-04" db="EMBL/GenBank/DDBJ databases">
        <title>Positive selection, recombination, and allopatry shape intraspecific diversity of widespread and dominant cyanobacteria.</title>
        <authorList>
            <person name="Wei J."/>
            <person name="Shu W."/>
            <person name="Hu C."/>
        </authorList>
    </citation>
    <scope>NUCLEOTIDE SEQUENCE [LARGE SCALE GENOMIC DNA]</scope>
    <source>
        <strain evidence="2 3">GB2-A5</strain>
    </source>
</reference>